<dbReference type="EMBL" id="JAHLZF010000005">
    <property type="protein sequence ID" value="MBU6080422.1"/>
    <property type="molecule type" value="Genomic_DNA"/>
</dbReference>
<proteinExistence type="predicted"/>
<dbReference type="Proteomes" id="UP000812672">
    <property type="component" value="Unassembled WGS sequence"/>
</dbReference>
<dbReference type="RefSeq" id="WP_186278617.1">
    <property type="nucleotide sequence ID" value="NZ_CAUPKR010000004.1"/>
</dbReference>
<sequence length="56" mass="6827">MNYTEDMEKSMQQSHGMGYKEYSMNLNRRLQVEQKRENDYKKCNNLVSEVGRQLHR</sequence>
<keyword evidence="2" id="KW-1185">Reference proteome</keyword>
<evidence type="ECO:0000313" key="2">
    <source>
        <dbReference type="Proteomes" id="UP000812672"/>
    </source>
</evidence>
<organism evidence="1 2">
    <name type="scientific">Allobacillus halotolerans</name>
    <dbReference type="NCBI Taxonomy" id="570278"/>
    <lineage>
        <taxon>Bacteria</taxon>
        <taxon>Bacillati</taxon>
        <taxon>Bacillota</taxon>
        <taxon>Bacilli</taxon>
        <taxon>Bacillales</taxon>
        <taxon>Bacillaceae</taxon>
        <taxon>Allobacillus</taxon>
    </lineage>
</organism>
<dbReference type="InterPro" id="IPR058676">
    <property type="entry name" value="YuzK"/>
</dbReference>
<comment type="caution">
    <text evidence="1">The sequence shown here is derived from an EMBL/GenBank/DDBJ whole genome shotgun (WGS) entry which is preliminary data.</text>
</comment>
<protein>
    <submittedName>
        <fullName evidence="1">Uncharacterized protein</fullName>
    </submittedName>
</protein>
<dbReference type="Pfam" id="PF26149">
    <property type="entry name" value="YuzK"/>
    <property type="match status" value="1"/>
</dbReference>
<gene>
    <name evidence="1" type="ORF">KQ486_05280</name>
</gene>
<reference evidence="1 2" key="1">
    <citation type="journal article" date="2011" name="Int. J. Syst. Evol. Microbiol.">
        <title>Allobacillus halotolerans gen. nov., sp. nov. isolated from shrimp paste.</title>
        <authorList>
            <person name="Sheu S.Y."/>
            <person name="Arun A.B."/>
            <person name="Jiang S.R."/>
            <person name="Young C.C."/>
            <person name="Chen W.M."/>
        </authorList>
    </citation>
    <scope>NUCLEOTIDE SEQUENCE [LARGE SCALE GENOMIC DNA]</scope>
    <source>
        <strain evidence="1 2">LMG 24826</strain>
    </source>
</reference>
<name>A0ABS6GPQ2_9BACI</name>
<accession>A0ABS6GPQ2</accession>
<evidence type="ECO:0000313" key="1">
    <source>
        <dbReference type="EMBL" id="MBU6080422.1"/>
    </source>
</evidence>